<feature type="domain" description="FAS1-like dehydratase" evidence="1">
    <location>
        <begin position="67"/>
        <end position="129"/>
    </location>
</feature>
<reference evidence="2 3" key="1">
    <citation type="submission" date="2019-05" db="EMBL/GenBank/DDBJ databases">
        <authorList>
            <person name="Lee S.D."/>
        </authorList>
    </citation>
    <scope>NUCLEOTIDE SEQUENCE [LARGE SCALE GENOMIC DNA]</scope>
    <source>
        <strain evidence="2 3">YC2-7</strain>
    </source>
</reference>
<dbReference type="GO" id="GO:0019171">
    <property type="term" value="F:(3R)-hydroxyacyl-[acyl-carrier-protein] dehydratase activity"/>
    <property type="evidence" value="ECO:0007669"/>
    <property type="project" value="TreeGrafter"/>
</dbReference>
<name>A0A848KCV0_9NOCA</name>
<dbReference type="InterPro" id="IPR029069">
    <property type="entry name" value="HotDog_dom_sf"/>
</dbReference>
<comment type="caution">
    <text evidence="2">The sequence shown here is derived from an EMBL/GenBank/DDBJ whole genome shotgun (WGS) entry which is preliminary data.</text>
</comment>
<dbReference type="PANTHER" id="PTHR28152:SF1">
    <property type="entry name" value="HYDROXYACYL-THIOESTER DEHYDRATASE TYPE 2, MITOCHONDRIAL"/>
    <property type="match status" value="1"/>
</dbReference>
<protein>
    <submittedName>
        <fullName evidence="2">Mesaconyl-C4 CoA hydratase</fullName>
    </submittedName>
</protein>
<dbReference type="Gene3D" id="3.10.129.10">
    <property type="entry name" value="Hotdog Thioesterase"/>
    <property type="match status" value="2"/>
</dbReference>
<dbReference type="InterPro" id="IPR039569">
    <property type="entry name" value="FAS1-like_DH_region"/>
</dbReference>
<dbReference type="RefSeq" id="WP_169584565.1">
    <property type="nucleotide sequence ID" value="NZ_VCQU01000001.1"/>
</dbReference>
<organism evidence="2 3">
    <name type="scientific">Antrihabitans stalactiti</name>
    <dbReference type="NCBI Taxonomy" id="2584121"/>
    <lineage>
        <taxon>Bacteria</taxon>
        <taxon>Bacillati</taxon>
        <taxon>Actinomycetota</taxon>
        <taxon>Actinomycetes</taxon>
        <taxon>Mycobacteriales</taxon>
        <taxon>Nocardiaceae</taxon>
        <taxon>Antrihabitans</taxon>
    </lineage>
</organism>
<dbReference type="PANTHER" id="PTHR28152">
    <property type="entry name" value="HYDROXYACYL-THIOESTER DEHYDRATASE TYPE 2, MITOCHONDRIAL"/>
    <property type="match status" value="1"/>
</dbReference>
<proteinExistence type="predicted"/>
<keyword evidence="3" id="KW-1185">Reference proteome</keyword>
<gene>
    <name evidence="2" type="ORF">FGL95_02330</name>
</gene>
<dbReference type="EMBL" id="VCQU01000001">
    <property type="protein sequence ID" value="NMN93877.1"/>
    <property type="molecule type" value="Genomic_DNA"/>
</dbReference>
<evidence type="ECO:0000313" key="2">
    <source>
        <dbReference type="EMBL" id="NMN93877.1"/>
    </source>
</evidence>
<dbReference type="SUPFAM" id="SSF54637">
    <property type="entry name" value="Thioesterase/thiol ester dehydrase-isomerase"/>
    <property type="match status" value="2"/>
</dbReference>
<dbReference type="InterPro" id="IPR052741">
    <property type="entry name" value="Mitochondrial_HTD2"/>
</dbReference>
<evidence type="ECO:0000259" key="1">
    <source>
        <dbReference type="Pfam" id="PF13452"/>
    </source>
</evidence>
<dbReference type="Pfam" id="PF13452">
    <property type="entry name" value="FAS1_DH_region"/>
    <property type="match status" value="1"/>
</dbReference>
<accession>A0A848KCV0</accession>
<dbReference type="AlphaFoldDB" id="A0A848KCV0"/>
<reference evidence="2 3" key="2">
    <citation type="submission" date="2020-06" db="EMBL/GenBank/DDBJ databases">
        <title>Antribacter stalactiti gen. nov., sp. nov., a new member of the family Nacardiaceae isolated from a cave.</title>
        <authorList>
            <person name="Kim I.S."/>
        </authorList>
    </citation>
    <scope>NUCLEOTIDE SEQUENCE [LARGE SCALE GENOMIC DNA]</scope>
    <source>
        <strain evidence="2 3">YC2-7</strain>
    </source>
</reference>
<sequence length="275" mass="30115">MTPPIERTEVLVPGPAEALAALLDVPLPDIVEGLPLLWHWIYLLDRPAQRDLGADGHPTHGGIPEPPEPGRRRMFAGGQVRTLAPLRVGEPATRRTEVVDQQEKTGRTGRLTFVTVNHRITQRGILVIDERQDLVYRDAVATAAPAQSAELTEVPAAQDEWSVPITPTLLFRYSALTYNGHRIHYDRDYARDIEGYPGLVTHGPLQATVMAEAARARGHQAISGLVFDHRSVAPLFDNQGLVVRANSNADDSTTTTSVRDKYGRITAKGALSLAH</sequence>
<dbReference type="Proteomes" id="UP000535543">
    <property type="component" value="Unassembled WGS sequence"/>
</dbReference>
<evidence type="ECO:0000313" key="3">
    <source>
        <dbReference type="Proteomes" id="UP000535543"/>
    </source>
</evidence>